<feature type="compositionally biased region" description="Basic and acidic residues" evidence="2">
    <location>
        <begin position="209"/>
        <end position="218"/>
    </location>
</feature>
<organism evidence="4 5">
    <name type="scientific">Ostreobium quekettii</name>
    <dbReference type="NCBI Taxonomy" id="121088"/>
    <lineage>
        <taxon>Eukaryota</taxon>
        <taxon>Viridiplantae</taxon>
        <taxon>Chlorophyta</taxon>
        <taxon>core chlorophytes</taxon>
        <taxon>Ulvophyceae</taxon>
        <taxon>TCBD clade</taxon>
        <taxon>Bryopsidales</taxon>
        <taxon>Ostreobineae</taxon>
        <taxon>Ostreobiaceae</taxon>
        <taxon>Ostreobium</taxon>
    </lineage>
</organism>
<evidence type="ECO:0000313" key="5">
    <source>
        <dbReference type="Proteomes" id="UP000708148"/>
    </source>
</evidence>
<dbReference type="Gene3D" id="1.10.287.1490">
    <property type="match status" value="1"/>
</dbReference>
<keyword evidence="3" id="KW-1133">Transmembrane helix</keyword>
<feature type="transmembrane region" description="Helical" evidence="3">
    <location>
        <begin position="18"/>
        <end position="37"/>
    </location>
</feature>
<gene>
    <name evidence="4" type="ORF">OSTQU699_LOCUS2822</name>
</gene>
<accession>A0A8S1IQP1</accession>
<protein>
    <submittedName>
        <fullName evidence="4">Uncharacterized protein</fullName>
    </submittedName>
</protein>
<comment type="caution">
    <text evidence="4">The sequence shown here is derived from an EMBL/GenBank/DDBJ whole genome shotgun (WGS) entry which is preliminary data.</text>
</comment>
<feature type="region of interest" description="Disordered" evidence="2">
    <location>
        <begin position="251"/>
        <end position="333"/>
    </location>
</feature>
<dbReference type="AlphaFoldDB" id="A0A8S1IQP1"/>
<sequence>MLPSYAPHRSRGGRGNGLYMVLVVVLSVALVGQFIYWRRQVSDLALEVGGVHARMEKQEKAVREELTEQKNSVQRIMEEKAALEKLNQFLQEKLNDCEGEKTEKAREAEDLRAKQGTLQADLDQLQRECKELNSRTAEAEGQAADLKQELAAMRGSGNAQPENVKPAPKVVDQAVPKAPVTSPVTTAVTSPVTANQGAETVGSGGDAHGTAENEKAEEGTAIQTGGVGEEYANQTSEVLARVAGGDVLGLLDREGQGRDGEGENAEESAGEGGLGDRGEDGKFDAWSNQEGPPTLIRPPDLIGKGASDVQGANGYRMDSGREESAGLLQTSRRSALQAVLLDAEE</sequence>
<evidence type="ECO:0000256" key="1">
    <source>
        <dbReference type="SAM" id="Coils"/>
    </source>
</evidence>
<name>A0A8S1IQP1_9CHLO</name>
<feature type="region of interest" description="Disordered" evidence="2">
    <location>
        <begin position="182"/>
        <end position="226"/>
    </location>
</feature>
<dbReference type="EMBL" id="CAJHUC010000662">
    <property type="protein sequence ID" value="CAD7697461.1"/>
    <property type="molecule type" value="Genomic_DNA"/>
</dbReference>
<keyword evidence="3" id="KW-0472">Membrane</keyword>
<feature type="coiled-coil region" evidence="1">
    <location>
        <begin position="52"/>
        <end position="156"/>
    </location>
</feature>
<evidence type="ECO:0000256" key="3">
    <source>
        <dbReference type="SAM" id="Phobius"/>
    </source>
</evidence>
<proteinExistence type="predicted"/>
<reference evidence="4" key="1">
    <citation type="submission" date="2020-12" db="EMBL/GenBank/DDBJ databases">
        <authorList>
            <person name="Iha C."/>
        </authorList>
    </citation>
    <scope>NUCLEOTIDE SEQUENCE</scope>
</reference>
<feature type="compositionally biased region" description="Basic and acidic residues" evidence="2">
    <location>
        <begin position="274"/>
        <end position="283"/>
    </location>
</feature>
<dbReference type="Proteomes" id="UP000708148">
    <property type="component" value="Unassembled WGS sequence"/>
</dbReference>
<keyword evidence="1" id="KW-0175">Coiled coil</keyword>
<keyword evidence="5" id="KW-1185">Reference proteome</keyword>
<evidence type="ECO:0000313" key="4">
    <source>
        <dbReference type="EMBL" id="CAD7697461.1"/>
    </source>
</evidence>
<feature type="compositionally biased region" description="Basic and acidic residues" evidence="2">
    <location>
        <begin position="251"/>
        <end position="261"/>
    </location>
</feature>
<feature type="compositionally biased region" description="Low complexity" evidence="2">
    <location>
        <begin position="182"/>
        <end position="194"/>
    </location>
</feature>
<evidence type="ECO:0000256" key="2">
    <source>
        <dbReference type="SAM" id="MobiDB-lite"/>
    </source>
</evidence>
<keyword evidence="3" id="KW-0812">Transmembrane</keyword>